<dbReference type="EMBL" id="BMFV01000033">
    <property type="protein sequence ID" value="GGH86590.1"/>
    <property type="molecule type" value="Genomic_DNA"/>
</dbReference>
<reference evidence="6" key="1">
    <citation type="journal article" date="2014" name="Int. J. Syst. Evol. Microbiol.">
        <title>Complete genome sequence of Corynebacterium casei LMG S-19264T (=DSM 44701T), isolated from a smear-ripened cheese.</title>
        <authorList>
            <consortium name="US DOE Joint Genome Institute (JGI-PGF)"/>
            <person name="Walter F."/>
            <person name="Albersmeier A."/>
            <person name="Kalinowski J."/>
            <person name="Ruckert C."/>
        </authorList>
    </citation>
    <scope>NUCLEOTIDE SEQUENCE</scope>
    <source>
        <strain evidence="6">CGMCC 1.12777</strain>
    </source>
</reference>
<evidence type="ECO:0000256" key="4">
    <source>
        <dbReference type="ARBA" id="ARBA00023163"/>
    </source>
</evidence>
<dbReference type="AlphaFoldDB" id="A0A8J3ENM7"/>
<feature type="domain" description="HTH lysR-type" evidence="5">
    <location>
        <begin position="1"/>
        <end position="58"/>
    </location>
</feature>
<dbReference type="PROSITE" id="PS50931">
    <property type="entry name" value="HTH_LYSR"/>
    <property type="match status" value="1"/>
</dbReference>
<dbReference type="SUPFAM" id="SSF46785">
    <property type="entry name" value="Winged helix' DNA-binding domain"/>
    <property type="match status" value="1"/>
</dbReference>
<organism evidence="6 7">
    <name type="scientific">Pullulanibacillus pueri</name>
    <dbReference type="NCBI Taxonomy" id="1437324"/>
    <lineage>
        <taxon>Bacteria</taxon>
        <taxon>Bacillati</taxon>
        <taxon>Bacillota</taxon>
        <taxon>Bacilli</taxon>
        <taxon>Bacillales</taxon>
        <taxon>Sporolactobacillaceae</taxon>
        <taxon>Pullulanibacillus</taxon>
    </lineage>
</organism>
<evidence type="ECO:0000313" key="7">
    <source>
        <dbReference type="Proteomes" id="UP000656813"/>
    </source>
</evidence>
<evidence type="ECO:0000256" key="3">
    <source>
        <dbReference type="ARBA" id="ARBA00023125"/>
    </source>
</evidence>
<dbReference type="GO" id="GO:0003700">
    <property type="term" value="F:DNA-binding transcription factor activity"/>
    <property type="evidence" value="ECO:0007669"/>
    <property type="project" value="InterPro"/>
</dbReference>
<dbReference type="PANTHER" id="PTHR30126:SF40">
    <property type="entry name" value="HTH-TYPE TRANSCRIPTIONAL REGULATOR GLTR"/>
    <property type="match status" value="1"/>
</dbReference>
<keyword evidence="2" id="KW-0805">Transcription regulation</keyword>
<dbReference type="Pfam" id="PF03466">
    <property type="entry name" value="LysR_substrate"/>
    <property type="match status" value="1"/>
</dbReference>
<evidence type="ECO:0000256" key="2">
    <source>
        <dbReference type="ARBA" id="ARBA00023015"/>
    </source>
</evidence>
<reference evidence="6" key="2">
    <citation type="submission" date="2020-09" db="EMBL/GenBank/DDBJ databases">
        <authorList>
            <person name="Sun Q."/>
            <person name="Zhou Y."/>
        </authorList>
    </citation>
    <scope>NUCLEOTIDE SEQUENCE</scope>
    <source>
        <strain evidence="6">CGMCC 1.12777</strain>
    </source>
</reference>
<accession>A0A8J3ENM7</accession>
<evidence type="ECO:0000313" key="6">
    <source>
        <dbReference type="EMBL" id="GGH86590.1"/>
    </source>
</evidence>
<proteinExistence type="inferred from homology"/>
<dbReference type="CDD" id="cd08442">
    <property type="entry name" value="PBP2_YofA_SoxR_like"/>
    <property type="match status" value="1"/>
</dbReference>
<comment type="caution">
    <text evidence="6">The sequence shown here is derived from an EMBL/GenBank/DDBJ whole genome shotgun (WGS) entry which is preliminary data.</text>
</comment>
<dbReference type="InterPro" id="IPR000847">
    <property type="entry name" value="LysR_HTH_N"/>
</dbReference>
<gene>
    <name evidence="6" type="ORF">GCM10007096_34650</name>
</gene>
<dbReference type="Proteomes" id="UP000656813">
    <property type="component" value="Unassembled WGS sequence"/>
</dbReference>
<sequence>MNLEDLRVFREVANEGNITKTAVNLNFVQSNVTAKMKRLEQKYETKLFYRHKHGVTLTSPGRVLLSYAEQILHLMDEAEKTLKTSGVPSGTLSLGSMETTAATRLPDILSTYHDHYPQVELSLQTGTTEELIKATLDRNIEGAFVAGGVNHPELEVTEVFAEQLILVSKENSLSSLEFDQLKDQTIIVFKSGCFYREVFETWLRSKGIRHARMMELNTLDGVIGCVKAGLGISLLTKSVADQLCKNDHIQQMRLPGEVSTISTKFINHREIVKTSAFHEFIKVIDSAAGLNIPL</sequence>
<dbReference type="SUPFAM" id="SSF53850">
    <property type="entry name" value="Periplasmic binding protein-like II"/>
    <property type="match status" value="1"/>
</dbReference>
<keyword evidence="3" id="KW-0238">DNA-binding</keyword>
<dbReference type="Gene3D" id="1.10.10.10">
    <property type="entry name" value="Winged helix-like DNA-binding domain superfamily/Winged helix DNA-binding domain"/>
    <property type="match status" value="1"/>
</dbReference>
<dbReference type="InterPro" id="IPR005119">
    <property type="entry name" value="LysR_subst-bd"/>
</dbReference>
<protein>
    <submittedName>
        <fullName evidence="6">LysR family transcriptional regulator</fullName>
    </submittedName>
</protein>
<dbReference type="RefSeq" id="WP_188498646.1">
    <property type="nucleotide sequence ID" value="NZ_BMFV01000033.1"/>
</dbReference>
<evidence type="ECO:0000256" key="1">
    <source>
        <dbReference type="ARBA" id="ARBA00009437"/>
    </source>
</evidence>
<dbReference type="GO" id="GO:0000976">
    <property type="term" value="F:transcription cis-regulatory region binding"/>
    <property type="evidence" value="ECO:0007669"/>
    <property type="project" value="TreeGrafter"/>
</dbReference>
<dbReference type="Pfam" id="PF00126">
    <property type="entry name" value="HTH_1"/>
    <property type="match status" value="1"/>
</dbReference>
<comment type="similarity">
    <text evidence="1">Belongs to the LysR transcriptional regulatory family.</text>
</comment>
<dbReference type="InterPro" id="IPR036388">
    <property type="entry name" value="WH-like_DNA-bd_sf"/>
</dbReference>
<dbReference type="InterPro" id="IPR036390">
    <property type="entry name" value="WH_DNA-bd_sf"/>
</dbReference>
<keyword evidence="4" id="KW-0804">Transcription</keyword>
<evidence type="ECO:0000259" key="5">
    <source>
        <dbReference type="PROSITE" id="PS50931"/>
    </source>
</evidence>
<dbReference type="Gene3D" id="3.40.190.290">
    <property type="match status" value="1"/>
</dbReference>
<name>A0A8J3ENM7_9BACL</name>
<dbReference type="PANTHER" id="PTHR30126">
    <property type="entry name" value="HTH-TYPE TRANSCRIPTIONAL REGULATOR"/>
    <property type="match status" value="1"/>
</dbReference>
<keyword evidence="7" id="KW-1185">Reference proteome</keyword>